<evidence type="ECO:0000256" key="3">
    <source>
        <dbReference type="ARBA" id="ARBA00004831"/>
    </source>
</evidence>
<comment type="similarity">
    <text evidence="4">Belongs to the uricase family.</text>
</comment>
<dbReference type="EC" id="1.7.3.3" evidence="5"/>
<evidence type="ECO:0000256" key="6">
    <source>
        <dbReference type="ARBA" id="ARBA00017098"/>
    </source>
</evidence>
<dbReference type="GO" id="GO:0006145">
    <property type="term" value="P:purine nucleobase catabolic process"/>
    <property type="evidence" value="ECO:0007669"/>
    <property type="project" value="TreeGrafter"/>
</dbReference>
<evidence type="ECO:0000256" key="5">
    <source>
        <dbReference type="ARBA" id="ARBA00012598"/>
    </source>
</evidence>
<protein>
    <recommendedName>
        <fullName evidence="6">Uricase</fullName>
        <ecNumber evidence="5">1.7.3.3</ecNumber>
    </recommendedName>
    <alternativeName>
        <fullName evidence="10">Urate oxidase</fullName>
    </alternativeName>
</protein>
<comment type="catalytic activity">
    <reaction evidence="11">
        <text>urate + O2 + H2O = 5-hydroxyisourate + H2O2</text>
        <dbReference type="Rhea" id="RHEA:21368"/>
        <dbReference type="ChEBI" id="CHEBI:15377"/>
        <dbReference type="ChEBI" id="CHEBI:15379"/>
        <dbReference type="ChEBI" id="CHEBI:16240"/>
        <dbReference type="ChEBI" id="CHEBI:17775"/>
        <dbReference type="ChEBI" id="CHEBI:18072"/>
        <dbReference type="EC" id="1.7.3.3"/>
    </reaction>
</comment>
<reference evidence="12" key="2">
    <citation type="journal article" date="2015" name="Fish Shellfish Immunol.">
        <title>Early steps in the European eel (Anguilla anguilla)-Vibrio vulnificus interaction in the gills: Role of the RtxA13 toxin.</title>
        <authorList>
            <person name="Callol A."/>
            <person name="Pajuelo D."/>
            <person name="Ebbesson L."/>
            <person name="Teles M."/>
            <person name="MacKenzie S."/>
            <person name="Amaro C."/>
        </authorList>
    </citation>
    <scope>NUCLEOTIDE SEQUENCE</scope>
</reference>
<dbReference type="Pfam" id="PF01014">
    <property type="entry name" value="Uricase"/>
    <property type="match status" value="1"/>
</dbReference>
<evidence type="ECO:0000256" key="8">
    <source>
        <dbReference type="ARBA" id="ARBA00023002"/>
    </source>
</evidence>
<dbReference type="AlphaFoldDB" id="A0A0E9PM58"/>
<keyword evidence="9" id="KW-0576">Peroxisome</keyword>
<dbReference type="GO" id="GO:0019628">
    <property type="term" value="P:urate catabolic process"/>
    <property type="evidence" value="ECO:0007669"/>
    <property type="project" value="TreeGrafter"/>
</dbReference>
<sequence>MNRGEYSPSVQKTLYETQVIVLSRVPEVEEIEIIMPNSITSPST</sequence>
<evidence type="ECO:0000256" key="7">
    <source>
        <dbReference type="ARBA" id="ARBA00022631"/>
    </source>
</evidence>
<evidence type="ECO:0000313" key="12">
    <source>
        <dbReference type="EMBL" id="JAH05180.1"/>
    </source>
</evidence>
<comment type="function">
    <text evidence="1">Catalyzes the oxidation of uric acid to 5-hydroxyisourate, which is further processed to form (S)-allantoin.</text>
</comment>
<reference evidence="12" key="1">
    <citation type="submission" date="2014-11" db="EMBL/GenBank/DDBJ databases">
        <authorList>
            <person name="Amaro Gonzalez C."/>
        </authorList>
    </citation>
    <scope>NUCLEOTIDE SEQUENCE</scope>
</reference>
<evidence type="ECO:0000256" key="10">
    <source>
        <dbReference type="ARBA" id="ARBA00031317"/>
    </source>
</evidence>
<keyword evidence="8" id="KW-0560">Oxidoreductase</keyword>
<dbReference type="PANTHER" id="PTHR42874:SF1">
    <property type="entry name" value="URICASE"/>
    <property type="match status" value="1"/>
</dbReference>
<dbReference type="PANTHER" id="PTHR42874">
    <property type="entry name" value="URICASE"/>
    <property type="match status" value="1"/>
</dbReference>
<evidence type="ECO:0000256" key="11">
    <source>
        <dbReference type="ARBA" id="ARBA00048818"/>
    </source>
</evidence>
<dbReference type="GO" id="GO:0004846">
    <property type="term" value="F:urate oxidase activity"/>
    <property type="evidence" value="ECO:0007669"/>
    <property type="project" value="UniProtKB-EC"/>
</dbReference>
<proteinExistence type="inferred from homology"/>
<evidence type="ECO:0000256" key="4">
    <source>
        <dbReference type="ARBA" id="ARBA00009760"/>
    </source>
</evidence>
<dbReference type="SUPFAM" id="SSF55620">
    <property type="entry name" value="Tetrahydrobiopterin biosynthesis enzymes-like"/>
    <property type="match status" value="1"/>
</dbReference>
<comment type="subcellular location">
    <subcellularLocation>
        <location evidence="2">Peroxisome</location>
    </subcellularLocation>
</comment>
<evidence type="ECO:0000256" key="2">
    <source>
        <dbReference type="ARBA" id="ARBA00004275"/>
    </source>
</evidence>
<keyword evidence="7" id="KW-0659">Purine metabolism</keyword>
<dbReference type="GO" id="GO:0005777">
    <property type="term" value="C:peroxisome"/>
    <property type="evidence" value="ECO:0007669"/>
    <property type="project" value="UniProtKB-SubCell"/>
</dbReference>
<name>A0A0E9PM58_ANGAN</name>
<evidence type="ECO:0000256" key="1">
    <source>
        <dbReference type="ARBA" id="ARBA00003860"/>
    </source>
</evidence>
<accession>A0A0E9PM58</accession>
<dbReference type="InterPro" id="IPR002042">
    <property type="entry name" value="Uricase"/>
</dbReference>
<evidence type="ECO:0000256" key="9">
    <source>
        <dbReference type="ARBA" id="ARBA00023140"/>
    </source>
</evidence>
<dbReference type="Gene3D" id="3.10.270.10">
    <property type="entry name" value="Urate Oxidase"/>
    <property type="match status" value="1"/>
</dbReference>
<comment type="pathway">
    <text evidence="3">Purine metabolism; urate degradation; (S)-allantoin from urate: step 1/3.</text>
</comment>
<organism evidence="12">
    <name type="scientific">Anguilla anguilla</name>
    <name type="common">European freshwater eel</name>
    <name type="synonym">Muraena anguilla</name>
    <dbReference type="NCBI Taxonomy" id="7936"/>
    <lineage>
        <taxon>Eukaryota</taxon>
        <taxon>Metazoa</taxon>
        <taxon>Chordata</taxon>
        <taxon>Craniata</taxon>
        <taxon>Vertebrata</taxon>
        <taxon>Euteleostomi</taxon>
        <taxon>Actinopterygii</taxon>
        <taxon>Neopterygii</taxon>
        <taxon>Teleostei</taxon>
        <taxon>Anguilliformes</taxon>
        <taxon>Anguillidae</taxon>
        <taxon>Anguilla</taxon>
    </lineage>
</organism>
<dbReference type="EMBL" id="GBXM01103397">
    <property type="protein sequence ID" value="JAH05180.1"/>
    <property type="molecule type" value="Transcribed_RNA"/>
</dbReference>